<proteinExistence type="predicted"/>
<accession>A0ABX6ESV8</accession>
<feature type="compositionally biased region" description="Polar residues" evidence="5">
    <location>
        <begin position="125"/>
        <end position="134"/>
    </location>
</feature>
<dbReference type="EMBL" id="CP015054">
    <property type="protein sequence ID" value="QGN14122.1"/>
    <property type="molecule type" value="Genomic_DNA"/>
</dbReference>
<name>A0ABX6ESV8_KLUMA</name>
<evidence type="ECO:0000256" key="4">
    <source>
        <dbReference type="SAM" id="Coils"/>
    </source>
</evidence>
<keyword evidence="2" id="KW-0227">DNA damage</keyword>
<comment type="subcellular location">
    <subcellularLocation>
        <location evidence="1">Nucleus</location>
    </subcellularLocation>
</comment>
<dbReference type="Proteomes" id="UP000422736">
    <property type="component" value="Chromosome 1"/>
</dbReference>
<reference evidence="6 7" key="2">
    <citation type="submission" date="2019-11" db="EMBL/GenBank/DDBJ databases">
        <authorList>
            <person name="Lu H."/>
        </authorList>
    </citation>
    <scope>NUCLEOTIDE SEQUENCE [LARGE SCALE GENOMIC DNA]</scope>
    <source>
        <strain evidence="6 7">FIM1</strain>
    </source>
</reference>
<evidence type="ECO:0000256" key="5">
    <source>
        <dbReference type="SAM" id="MobiDB-lite"/>
    </source>
</evidence>
<reference evidence="6 7" key="1">
    <citation type="submission" date="2016-03" db="EMBL/GenBank/DDBJ databases">
        <title>How can Kluyveromyces marxianus grow so fast - potential evolutionary course in Saccharomyces Complex revealed by comparative genomics.</title>
        <authorList>
            <person name="Mo W."/>
            <person name="Lu W."/>
            <person name="Yang X."/>
            <person name="Qi J."/>
            <person name="Lv H."/>
        </authorList>
    </citation>
    <scope>NUCLEOTIDE SEQUENCE [LARGE SCALE GENOMIC DNA]</scope>
    <source>
        <strain evidence="6 7">FIM1</strain>
    </source>
</reference>
<keyword evidence="4" id="KW-0175">Coiled coil</keyword>
<evidence type="ECO:0000313" key="6">
    <source>
        <dbReference type="EMBL" id="QGN14122.1"/>
    </source>
</evidence>
<evidence type="ECO:0000313" key="7">
    <source>
        <dbReference type="Proteomes" id="UP000422736"/>
    </source>
</evidence>
<evidence type="ECO:0000256" key="2">
    <source>
        <dbReference type="ARBA" id="ARBA00022763"/>
    </source>
</evidence>
<feature type="region of interest" description="Disordered" evidence="5">
    <location>
        <begin position="113"/>
        <end position="137"/>
    </location>
</feature>
<keyword evidence="3" id="KW-0539">Nucleus</keyword>
<dbReference type="Pfam" id="PF09798">
    <property type="entry name" value="LCD1"/>
    <property type="match status" value="1"/>
</dbReference>
<organism evidence="6 7">
    <name type="scientific">Kluyveromyces marxianus</name>
    <name type="common">Yeast</name>
    <name type="synonym">Candida kefyr</name>
    <dbReference type="NCBI Taxonomy" id="4911"/>
    <lineage>
        <taxon>Eukaryota</taxon>
        <taxon>Fungi</taxon>
        <taxon>Dikarya</taxon>
        <taxon>Ascomycota</taxon>
        <taxon>Saccharomycotina</taxon>
        <taxon>Saccharomycetes</taxon>
        <taxon>Saccharomycetales</taxon>
        <taxon>Saccharomycetaceae</taxon>
        <taxon>Kluyveromyces</taxon>
    </lineage>
</organism>
<gene>
    <name evidence="6" type="primary">LCD1</name>
    <name evidence="6" type="ORF">FIM1_774</name>
</gene>
<evidence type="ECO:0000256" key="3">
    <source>
        <dbReference type="ARBA" id="ARBA00023242"/>
    </source>
</evidence>
<sequence length="669" mass="77107">MADLWDDDDDDDILELGNRPPMSQVALVVQNKNTSQDSKDVDEILKAKGEVGVLRQKIGMLEKMMREHDENQRKIQHDLKSSHEEEVRKLKIELQRLEDEKKFMIVEQKHLFTPRNSSKSSGSSETDTSIQFPNESKRRKIEPSKEYVSLGQNFKMKDDGSLFFDSLMDFRLPGAQHTVFQCLDHICTYKADLSLSTEIETIKSRSPLGPSIRSLIFKWKSVYSLDQLVDKTLEILAIAIKAICVEEETKYAIPFLIALMHNVISFRHSATSINSLKEIFQFITDFIISDPKFLKQPLHDNPLESDVSPDVFQYAMLDQLCMMYAFDVLETCITILLNCSEEEQLLLLEDDIISENLTKCCSLCLSISYKPILPLIVNVTEILLGVIEMKSHNKKWENRWSSLSSKLLHTWEKPISCNSSNLNFAGLNRCSTSNDNHWMLDKIVNDNEVRYLPMIIENDFEALSPSALENQEYWTIQIQVNIAVIMHELAKRYQGILFSVDFLQKSFSLFSYQHSLLLTVFLNRDHINDVKRQQLLTILLKLINFCWFSITDECKKSLRLDELTISLWRIVYGSPASMDDIASEWVSLINPLKNLELEEQKQLLDDAYDEDNLPGFMISEELDLKRDSALSKFTINNSWAFKETAKHILESITTLDEADSLYVAMVGEV</sequence>
<protein>
    <submittedName>
        <fullName evidence="6">Protein LCD1</fullName>
    </submittedName>
</protein>
<dbReference type="InterPro" id="IPR018622">
    <property type="entry name" value="DNA_damage_chkpnt_Lcd1"/>
</dbReference>
<keyword evidence="7" id="KW-1185">Reference proteome</keyword>
<evidence type="ECO:0000256" key="1">
    <source>
        <dbReference type="ARBA" id="ARBA00004123"/>
    </source>
</evidence>
<feature type="coiled-coil region" evidence="4">
    <location>
        <begin position="80"/>
        <end position="107"/>
    </location>
</feature>